<keyword evidence="3" id="KW-1185">Reference proteome</keyword>
<proteinExistence type="predicted"/>
<organism evidence="2 3">
    <name type="scientific">Ladona fulva</name>
    <name type="common">Scarce chaser dragonfly</name>
    <name type="synonym">Libellula fulva</name>
    <dbReference type="NCBI Taxonomy" id="123851"/>
    <lineage>
        <taxon>Eukaryota</taxon>
        <taxon>Metazoa</taxon>
        <taxon>Ecdysozoa</taxon>
        <taxon>Arthropoda</taxon>
        <taxon>Hexapoda</taxon>
        <taxon>Insecta</taxon>
        <taxon>Pterygota</taxon>
        <taxon>Palaeoptera</taxon>
        <taxon>Odonata</taxon>
        <taxon>Epiprocta</taxon>
        <taxon>Anisoptera</taxon>
        <taxon>Libelluloidea</taxon>
        <taxon>Libellulidae</taxon>
        <taxon>Ladona</taxon>
    </lineage>
</organism>
<protein>
    <submittedName>
        <fullName evidence="2">Uncharacterized protein</fullName>
    </submittedName>
</protein>
<accession>A0A8K0KA71</accession>
<sequence>MIAMSHQEESQSTPALLHMPTDSAMTGGSSTGGVSSIPGEATTSLGIIPENNLLESYTRLSISLEENGLFKVSFSDFFTPYVEDGIHLKLTSALVCNGLCCHFRVHIFISNPMPVDLPLTHHQGSSRSSSTSTNSHRMTLEELRAVNRYAESTKSLSYLPQVS</sequence>
<gene>
    <name evidence="2" type="ORF">J437_LFUL009961</name>
</gene>
<dbReference type="Proteomes" id="UP000792457">
    <property type="component" value="Unassembled WGS sequence"/>
</dbReference>
<reference evidence="2" key="1">
    <citation type="submission" date="2013-04" db="EMBL/GenBank/DDBJ databases">
        <authorList>
            <person name="Qu J."/>
            <person name="Murali S.C."/>
            <person name="Bandaranaike D."/>
            <person name="Bellair M."/>
            <person name="Blankenburg K."/>
            <person name="Chao H."/>
            <person name="Dinh H."/>
            <person name="Doddapaneni H."/>
            <person name="Downs B."/>
            <person name="Dugan-Rocha S."/>
            <person name="Elkadiri S."/>
            <person name="Gnanaolivu R.D."/>
            <person name="Hernandez B."/>
            <person name="Javaid M."/>
            <person name="Jayaseelan J.C."/>
            <person name="Lee S."/>
            <person name="Li M."/>
            <person name="Ming W."/>
            <person name="Munidasa M."/>
            <person name="Muniz J."/>
            <person name="Nguyen L."/>
            <person name="Ongeri F."/>
            <person name="Osuji N."/>
            <person name="Pu L.-L."/>
            <person name="Puazo M."/>
            <person name="Qu C."/>
            <person name="Quiroz J."/>
            <person name="Raj R."/>
            <person name="Weissenberger G."/>
            <person name="Xin Y."/>
            <person name="Zou X."/>
            <person name="Han Y."/>
            <person name="Richards S."/>
            <person name="Worley K."/>
            <person name="Muzny D."/>
            <person name="Gibbs R."/>
        </authorList>
    </citation>
    <scope>NUCLEOTIDE SEQUENCE</scope>
    <source>
        <strain evidence="2">Sampled in the wild</strain>
    </source>
</reference>
<evidence type="ECO:0000313" key="3">
    <source>
        <dbReference type="Proteomes" id="UP000792457"/>
    </source>
</evidence>
<dbReference type="OrthoDB" id="9994905at2759"/>
<dbReference type="AlphaFoldDB" id="A0A8K0KA71"/>
<evidence type="ECO:0000256" key="1">
    <source>
        <dbReference type="SAM" id="MobiDB-lite"/>
    </source>
</evidence>
<evidence type="ECO:0000313" key="2">
    <source>
        <dbReference type="EMBL" id="KAG8230471.1"/>
    </source>
</evidence>
<name>A0A8K0KA71_LADFU</name>
<feature type="region of interest" description="Disordered" evidence="1">
    <location>
        <begin position="1"/>
        <end position="36"/>
    </location>
</feature>
<comment type="caution">
    <text evidence="2">The sequence shown here is derived from an EMBL/GenBank/DDBJ whole genome shotgun (WGS) entry which is preliminary data.</text>
</comment>
<reference evidence="2" key="2">
    <citation type="submission" date="2017-10" db="EMBL/GenBank/DDBJ databases">
        <title>Ladona fulva Genome sequencing and assembly.</title>
        <authorList>
            <person name="Murali S."/>
            <person name="Richards S."/>
            <person name="Bandaranaike D."/>
            <person name="Bellair M."/>
            <person name="Blankenburg K."/>
            <person name="Chao H."/>
            <person name="Dinh H."/>
            <person name="Doddapaneni H."/>
            <person name="Dugan-Rocha S."/>
            <person name="Elkadiri S."/>
            <person name="Gnanaolivu R."/>
            <person name="Hernandez B."/>
            <person name="Skinner E."/>
            <person name="Javaid M."/>
            <person name="Lee S."/>
            <person name="Li M."/>
            <person name="Ming W."/>
            <person name="Munidasa M."/>
            <person name="Muniz J."/>
            <person name="Nguyen L."/>
            <person name="Hughes D."/>
            <person name="Osuji N."/>
            <person name="Pu L.-L."/>
            <person name="Puazo M."/>
            <person name="Qu C."/>
            <person name="Quiroz J."/>
            <person name="Raj R."/>
            <person name="Weissenberger G."/>
            <person name="Xin Y."/>
            <person name="Zou X."/>
            <person name="Han Y."/>
            <person name="Worley K."/>
            <person name="Muzny D."/>
            <person name="Gibbs R."/>
        </authorList>
    </citation>
    <scope>NUCLEOTIDE SEQUENCE</scope>
    <source>
        <strain evidence="2">Sampled in the wild</strain>
    </source>
</reference>
<dbReference type="EMBL" id="KZ308489">
    <property type="protein sequence ID" value="KAG8230471.1"/>
    <property type="molecule type" value="Genomic_DNA"/>
</dbReference>
<feature type="compositionally biased region" description="Low complexity" evidence="1">
    <location>
        <begin position="26"/>
        <end position="36"/>
    </location>
</feature>